<dbReference type="InterPro" id="IPR027417">
    <property type="entry name" value="P-loop_NTPase"/>
</dbReference>
<keyword evidence="3" id="KW-0547">Nucleotide-binding</keyword>
<dbReference type="GO" id="GO:0022857">
    <property type="term" value="F:transmembrane transporter activity"/>
    <property type="evidence" value="ECO:0007669"/>
    <property type="project" value="InterPro"/>
</dbReference>
<dbReference type="SUPFAM" id="SSF52540">
    <property type="entry name" value="P-loop containing nucleoside triphosphate hydrolases"/>
    <property type="match status" value="1"/>
</dbReference>
<keyword evidence="4 6" id="KW-0067">ATP-binding</keyword>
<gene>
    <name evidence="6" type="ORF">C7450_10641</name>
</gene>
<dbReference type="InterPro" id="IPR017871">
    <property type="entry name" value="ABC_transporter-like_CS"/>
</dbReference>
<dbReference type="SMART" id="SM00382">
    <property type="entry name" value="AAA"/>
    <property type="match status" value="1"/>
</dbReference>
<comment type="caution">
    <text evidence="6">The sequence shown here is derived from an EMBL/GenBank/DDBJ whole genome shotgun (WGS) entry which is preliminary data.</text>
</comment>
<dbReference type="EMBL" id="QJJK01000006">
    <property type="protein sequence ID" value="PXW57869.1"/>
    <property type="molecule type" value="Genomic_DNA"/>
</dbReference>
<dbReference type="InterPro" id="IPR003593">
    <property type="entry name" value="AAA+_ATPase"/>
</dbReference>
<dbReference type="GO" id="GO:0005524">
    <property type="term" value="F:ATP binding"/>
    <property type="evidence" value="ECO:0007669"/>
    <property type="project" value="UniProtKB-KW"/>
</dbReference>
<evidence type="ECO:0000256" key="1">
    <source>
        <dbReference type="ARBA" id="ARBA00005417"/>
    </source>
</evidence>
<comment type="similarity">
    <text evidence="1">Belongs to the ABC transporter superfamily.</text>
</comment>
<dbReference type="SUPFAM" id="SSF50331">
    <property type="entry name" value="MOP-like"/>
    <property type="match status" value="1"/>
</dbReference>
<dbReference type="FunFam" id="3.40.50.300:FF:000425">
    <property type="entry name" value="Probable ABC transporter, ATP-binding subunit"/>
    <property type="match status" value="1"/>
</dbReference>
<sequence>MADIAIRGLSKHYGGMAAVEDLHLAIPEGALLSLLGPSGCGKTTTLRMVAGFIEPTRGSIDIGGTEVVRVPPHRRDLGLVFQSYALFPHMTAAENIGFGLRMRRVPKPEIGERVTRTLNMVRLGGLGDRYPRQLSGGQQQRVALARALVIEPRALLLDEPLSNLDANLREEVRVEIREVQKSLGVTTLFVTHDQSEALSVSDYVGVMRAGRLEQLGTATDIYQKPRTGFVATFLGGANVIKLDALAAVVPAAVVEALRGQGNAIGVRPETLAIRSGLDVEFDARIEASDFLGAYWELLLGTPIGPLKIRTNQPQPVGSSVRAGWMNNDAVSLEA</sequence>
<keyword evidence="2" id="KW-0813">Transport</keyword>
<dbReference type="GO" id="GO:0043190">
    <property type="term" value="C:ATP-binding cassette (ABC) transporter complex"/>
    <property type="evidence" value="ECO:0007669"/>
    <property type="project" value="InterPro"/>
</dbReference>
<dbReference type="OrthoDB" id="9802264at2"/>
<organism evidence="6 7">
    <name type="scientific">Chelatococcus asaccharovorans</name>
    <dbReference type="NCBI Taxonomy" id="28210"/>
    <lineage>
        <taxon>Bacteria</taxon>
        <taxon>Pseudomonadati</taxon>
        <taxon>Pseudomonadota</taxon>
        <taxon>Alphaproteobacteria</taxon>
        <taxon>Hyphomicrobiales</taxon>
        <taxon>Chelatococcaceae</taxon>
        <taxon>Chelatococcus</taxon>
    </lineage>
</organism>
<dbReference type="Proteomes" id="UP000248021">
    <property type="component" value="Unassembled WGS sequence"/>
</dbReference>
<protein>
    <submittedName>
        <fullName evidence="6">Putative spermidine/putrescine transport system ATP-binding protein</fullName>
    </submittedName>
</protein>
<feature type="domain" description="ABC transporter" evidence="5">
    <location>
        <begin position="4"/>
        <end position="234"/>
    </location>
</feature>
<dbReference type="InterPro" id="IPR050093">
    <property type="entry name" value="ABC_SmlMolc_Importer"/>
</dbReference>
<dbReference type="InterPro" id="IPR003439">
    <property type="entry name" value="ABC_transporter-like_ATP-bd"/>
</dbReference>
<evidence type="ECO:0000256" key="3">
    <source>
        <dbReference type="ARBA" id="ARBA00022741"/>
    </source>
</evidence>
<dbReference type="Pfam" id="PF08402">
    <property type="entry name" value="TOBE_2"/>
    <property type="match status" value="1"/>
</dbReference>
<dbReference type="InterPro" id="IPR008995">
    <property type="entry name" value="Mo/tungstate-bd_C_term_dom"/>
</dbReference>
<evidence type="ECO:0000313" key="7">
    <source>
        <dbReference type="Proteomes" id="UP000248021"/>
    </source>
</evidence>
<dbReference type="GO" id="GO:0016887">
    <property type="term" value="F:ATP hydrolysis activity"/>
    <property type="evidence" value="ECO:0007669"/>
    <property type="project" value="InterPro"/>
</dbReference>
<proteinExistence type="inferred from homology"/>
<dbReference type="PROSITE" id="PS50893">
    <property type="entry name" value="ABC_TRANSPORTER_2"/>
    <property type="match status" value="1"/>
</dbReference>
<evidence type="ECO:0000259" key="5">
    <source>
        <dbReference type="PROSITE" id="PS50893"/>
    </source>
</evidence>
<dbReference type="AlphaFoldDB" id="A0A2V3U4M2"/>
<keyword evidence="7" id="KW-1185">Reference proteome</keyword>
<dbReference type="Pfam" id="PF00005">
    <property type="entry name" value="ABC_tran"/>
    <property type="match status" value="1"/>
</dbReference>
<evidence type="ECO:0000256" key="4">
    <source>
        <dbReference type="ARBA" id="ARBA00022840"/>
    </source>
</evidence>
<name>A0A2V3U4M2_9HYPH</name>
<evidence type="ECO:0000313" key="6">
    <source>
        <dbReference type="EMBL" id="PXW57869.1"/>
    </source>
</evidence>
<dbReference type="PANTHER" id="PTHR42781">
    <property type="entry name" value="SPERMIDINE/PUTRESCINE IMPORT ATP-BINDING PROTEIN POTA"/>
    <property type="match status" value="1"/>
</dbReference>
<accession>A0A2V3U4M2</accession>
<reference evidence="6 7" key="1">
    <citation type="submission" date="2018-05" db="EMBL/GenBank/DDBJ databases">
        <title>Genomic Encyclopedia of Type Strains, Phase IV (KMG-IV): sequencing the most valuable type-strain genomes for metagenomic binning, comparative biology and taxonomic classification.</title>
        <authorList>
            <person name="Goeker M."/>
        </authorList>
    </citation>
    <scope>NUCLEOTIDE SEQUENCE [LARGE SCALE GENOMIC DNA]</scope>
    <source>
        <strain evidence="6 7">DSM 6462</strain>
    </source>
</reference>
<evidence type="ECO:0000256" key="2">
    <source>
        <dbReference type="ARBA" id="ARBA00022448"/>
    </source>
</evidence>
<dbReference type="PROSITE" id="PS00211">
    <property type="entry name" value="ABC_TRANSPORTER_1"/>
    <property type="match status" value="1"/>
</dbReference>
<dbReference type="GO" id="GO:0015697">
    <property type="term" value="P:quaternary ammonium group transport"/>
    <property type="evidence" value="ECO:0007669"/>
    <property type="project" value="UniProtKB-ARBA"/>
</dbReference>
<dbReference type="RefSeq" id="WP_110375204.1">
    <property type="nucleotide sequence ID" value="NZ_JAHBRY010000001.1"/>
</dbReference>
<dbReference type="Gene3D" id="3.40.50.300">
    <property type="entry name" value="P-loop containing nucleotide triphosphate hydrolases"/>
    <property type="match status" value="1"/>
</dbReference>
<dbReference type="InterPro" id="IPR013611">
    <property type="entry name" value="Transp-assoc_OB_typ2"/>
</dbReference>
<dbReference type="PANTHER" id="PTHR42781:SF4">
    <property type="entry name" value="SPERMIDINE_PUTRESCINE IMPORT ATP-BINDING PROTEIN POTA"/>
    <property type="match status" value="1"/>
</dbReference>